<evidence type="ECO:0000313" key="6">
    <source>
        <dbReference type="EMBL" id="VWP01441.1"/>
    </source>
</evidence>
<feature type="compositionally biased region" description="Acidic residues" evidence="5">
    <location>
        <begin position="274"/>
        <end position="293"/>
    </location>
</feature>
<dbReference type="PANTHER" id="PTHR12400">
    <property type="entry name" value="INOSITOL POLYPHOSPHATE KINASE"/>
    <property type="match status" value="1"/>
</dbReference>
<feature type="region of interest" description="Disordered" evidence="5">
    <location>
        <begin position="199"/>
        <end position="218"/>
    </location>
</feature>
<evidence type="ECO:0000256" key="5">
    <source>
        <dbReference type="SAM" id="MobiDB-lite"/>
    </source>
</evidence>
<comment type="similarity">
    <text evidence="1 4">Belongs to the inositol phosphokinase (IPK) family.</text>
</comment>
<dbReference type="Gene3D" id="3.30.470.160">
    <property type="entry name" value="Inositol polyphosphate kinase"/>
    <property type="match status" value="1"/>
</dbReference>
<dbReference type="PANTHER" id="PTHR12400:SF108">
    <property type="entry name" value="KINASE"/>
    <property type="match status" value="1"/>
</dbReference>
<evidence type="ECO:0000256" key="2">
    <source>
        <dbReference type="ARBA" id="ARBA00022679"/>
    </source>
</evidence>
<evidence type="ECO:0000256" key="3">
    <source>
        <dbReference type="ARBA" id="ARBA00022777"/>
    </source>
</evidence>
<name>A0A5K1K6P4_9APHY</name>
<dbReference type="SUPFAM" id="SSF56104">
    <property type="entry name" value="SAICAR synthase-like"/>
    <property type="match status" value="1"/>
</dbReference>
<evidence type="ECO:0000256" key="4">
    <source>
        <dbReference type="RuleBase" id="RU363090"/>
    </source>
</evidence>
<dbReference type="InterPro" id="IPR038286">
    <property type="entry name" value="IPK_sf"/>
</dbReference>
<dbReference type="EMBL" id="LR729375">
    <property type="protein sequence ID" value="VWP01441.1"/>
    <property type="molecule type" value="Genomic_DNA"/>
</dbReference>
<feature type="region of interest" description="Disordered" evidence="5">
    <location>
        <begin position="272"/>
        <end position="298"/>
    </location>
</feature>
<dbReference type="InterPro" id="IPR005522">
    <property type="entry name" value="IPK"/>
</dbReference>
<proteinExistence type="inferred from homology"/>
<keyword evidence="6" id="KW-0378">Hydrolase</keyword>
<dbReference type="GO" id="GO:0046854">
    <property type="term" value="P:phosphatidylinositol phosphate biosynthetic process"/>
    <property type="evidence" value="ECO:0007669"/>
    <property type="project" value="TreeGrafter"/>
</dbReference>
<dbReference type="GO" id="GO:0032958">
    <property type="term" value="P:inositol phosphate biosynthetic process"/>
    <property type="evidence" value="ECO:0007669"/>
    <property type="project" value="InterPro"/>
</dbReference>
<evidence type="ECO:0000256" key="1">
    <source>
        <dbReference type="ARBA" id="ARBA00007374"/>
    </source>
</evidence>
<reference evidence="6" key="1">
    <citation type="submission" date="2019-10" db="EMBL/GenBank/DDBJ databases">
        <authorList>
            <person name="Nor Muhammad N."/>
        </authorList>
    </citation>
    <scope>NUCLEOTIDE SEQUENCE</scope>
</reference>
<keyword evidence="3 4" id="KW-0418">Kinase</keyword>
<dbReference type="GO" id="GO:0016787">
    <property type="term" value="F:hydrolase activity"/>
    <property type="evidence" value="ECO:0007669"/>
    <property type="project" value="UniProtKB-KW"/>
</dbReference>
<accession>A0A5K1K6P4</accession>
<organism evidence="6">
    <name type="scientific">Ganoderma boninense</name>
    <dbReference type="NCBI Taxonomy" id="34458"/>
    <lineage>
        <taxon>Eukaryota</taxon>
        <taxon>Fungi</taxon>
        <taxon>Dikarya</taxon>
        <taxon>Basidiomycota</taxon>
        <taxon>Agaricomycotina</taxon>
        <taxon>Agaricomycetes</taxon>
        <taxon>Polyporales</taxon>
        <taxon>Polyporaceae</taxon>
        <taxon>Ganoderma</taxon>
    </lineage>
</organism>
<dbReference type="Pfam" id="PF03770">
    <property type="entry name" value="IPK"/>
    <property type="match status" value="2"/>
</dbReference>
<dbReference type="EC" id="2.7.-.-" evidence="4"/>
<dbReference type="GO" id="GO:0005737">
    <property type="term" value="C:cytoplasm"/>
    <property type="evidence" value="ECO:0007669"/>
    <property type="project" value="TreeGrafter"/>
</dbReference>
<keyword evidence="2 4" id="KW-0808">Transferase</keyword>
<dbReference type="AlphaFoldDB" id="A0A5K1K6P4"/>
<sequence>MSTGESSKTHPLESQVGGHPGVLASEDGSLLIKPAHPAEVAFYQSVVAEPAFAPLRPFVPKFYGTLRLEGRVDEAAAAAGDIGSIQVVEVTTEVRKDEYMRFVFVSPRPPVASGSQGLLPNILDVKLGTVLYGDDASPEKRERMEKAARDTTSFETGVRLTGFRGKAVNTPKAYGKSIKPADLPEGIARFFPFGGVPDASQEPATNGDNAARPATGTGLPPDMLLPVLESMREDVAEIRAALAEMDLRMVGGSLLIIYEADLERAREGLKWLEEAPDDEDEGEEEEEEDDEDEEKRVGPPYVVKLIDFAHSKIVPGIGPDEGVLKGVDTVLRLLDGRIEQTKAVLASRDGSLQS</sequence>
<dbReference type="GO" id="GO:0005634">
    <property type="term" value="C:nucleus"/>
    <property type="evidence" value="ECO:0007669"/>
    <property type="project" value="TreeGrafter"/>
</dbReference>
<dbReference type="GO" id="GO:0000824">
    <property type="term" value="F:inositol-1,4,5,6-tetrakisphosphate 3-kinase activity"/>
    <property type="evidence" value="ECO:0007669"/>
    <property type="project" value="TreeGrafter"/>
</dbReference>
<protein>
    <recommendedName>
        <fullName evidence="4">Kinase</fullName>
        <ecNumber evidence="4">2.7.-.-</ecNumber>
    </recommendedName>
</protein>
<gene>
    <name evidence="6" type="primary">P0A2F2</name>
</gene>
<dbReference type="GO" id="GO:0008440">
    <property type="term" value="F:inositol-1,4,5-trisphosphate 3-kinase activity"/>
    <property type="evidence" value="ECO:0007669"/>
    <property type="project" value="TreeGrafter"/>
</dbReference>